<dbReference type="EC" id="3.2.1.14" evidence="2"/>
<dbReference type="Gene3D" id="3.20.20.80">
    <property type="entry name" value="Glycosidases"/>
    <property type="match status" value="2"/>
</dbReference>
<accession>A0A4S8QYW0</accession>
<dbReference type="SUPFAM" id="SSF51445">
    <property type="entry name" value="(Trans)glycosidases"/>
    <property type="match status" value="1"/>
</dbReference>
<dbReference type="InterPro" id="IPR050314">
    <property type="entry name" value="Glycosyl_Hydrlase_18"/>
</dbReference>
<evidence type="ECO:0000313" key="4">
    <source>
        <dbReference type="EMBL" id="THV48855.1"/>
    </source>
</evidence>
<evidence type="ECO:0000313" key="5">
    <source>
        <dbReference type="Proteomes" id="UP000308671"/>
    </source>
</evidence>
<dbReference type="Proteomes" id="UP000308671">
    <property type="component" value="Unassembled WGS sequence"/>
</dbReference>
<organism evidence="4 5">
    <name type="scientific">Botrytis galanthina</name>
    <dbReference type="NCBI Taxonomy" id="278940"/>
    <lineage>
        <taxon>Eukaryota</taxon>
        <taxon>Fungi</taxon>
        <taxon>Dikarya</taxon>
        <taxon>Ascomycota</taxon>
        <taxon>Pezizomycotina</taxon>
        <taxon>Leotiomycetes</taxon>
        <taxon>Helotiales</taxon>
        <taxon>Sclerotiniaceae</taxon>
        <taxon>Botrytis</taxon>
    </lineage>
</organism>
<dbReference type="PROSITE" id="PS51910">
    <property type="entry name" value="GH18_2"/>
    <property type="match status" value="1"/>
</dbReference>
<dbReference type="InterPro" id="IPR029070">
    <property type="entry name" value="Chitinase_insertion_sf"/>
</dbReference>
<dbReference type="InterPro" id="IPR017853">
    <property type="entry name" value="GH"/>
</dbReference>
<dbReference type="GO" id="GO:0008843">
    <property type="term" value="F:endochitinase activity"/>
    <property type="evidence" value="ECO:0007669"/>
    <property type="project" value="UniProtKB-EC"/>
</dbReference>
<comment type="caution">
    <text evidence="4">The sequence shown here is derived from an EMBL/GenBank/DDBJ whole genome shotgun (WGS) entry which is preliminary data.</text>
</comment>
<dbReference type="SUPFAM" id="SSF54556">
    <property type="entry name" value="Chitinase insertion domain"/>
    <property type="match status" value="1"/>
</dbReference>
<dbReference type="InterPro" id="IPR011583">
    <property type="entry name" value="Chitinase_II/V-like_cat"/>
</dbReference>
<comment type="similarity">
    <text evidence="1">Belongs to the glycosyl hydrolase 18 family. Chitinase class V subfamily.</text>
</comment>
<dbReference type="InterPro" id="IPR001223">
    <property type="entry name" value="Glyco_hydro18_cat"/>
</dbReference>
<evidence type="ECO:0000259" key="3">
    <source>
        <dbReference type="PROSITE" id="PS51910"/>
    </source>
</evidence>
<keyword evidence="5" id="KW-1185">Reference proteome</keyword>
<dbReference type="AlphaFoldDB" id="A0A4S8QYW0"/>
<gene>
    <name evidence="4" type="ORF">BGAL_0224g00170</name>
</gene>
<name>A0A4S8QYW0_9HELO</name>
<dbReference type="Pfam" id="PF00704">
    <property type="entry name" value="Glyco_hydro_18"/>
    <property type="match status" value="2"/>
</dbReference>
<protein>
    <recommendedName>
        <fullName evidence="2">chitinase</fullName>
        <ecNumber evidence="2">3.2.1.14</ecNumber>
    </recommendedName>
</protein>
<dbReference type="EMBL" id="PQXL01000224">
    <property type="protein sequence ID" value="THV48855.1"/>
    <property type="molecule type" value="Genomic_DNA"/>
</dbReference>
<proteinExistence type="inferred from homology"/>
<dbReference type="SMART" id="SM00636">
    <property type="entry name" value="Glyco_18"/>
    <property type="match status" value="1"/>
</dbReference>
<evidence type="ECO:0000256" key="2">
    <source>
        <dbReference type="ARBA" id="ARBA00012729"/>
    </source>
</evidence>
<dbReference type="GO" id="GO:0005975">
    <property type="term" value="P:carbohydrate metabolic process"/>
    <property type="evidence" value="ECO:0007669"/>
    <property type="project" value="InterPro"/>
</dbReference>
<dbReference type="GO" id="GO:0008061">
    <property type="term" value="F:chitin binding"/>
    <property type="evidence" value="ECO:0007669"/>
    <property type="project" value="InterPro"/>
</dbReference>
<dbReference type="PANTHER" id="PTHR11177">
    <property type="entry name" value="CHITINASE"/>
    <property type="match status" value="1"/>
</dbReference>
<evidence type="ECO:0000256" key="1">
    <source>
        <dbReference type="ARBA" id="ARBA00008682"/>
    </source>
</evidence>
<dbReference type="OrthoDB" id="73875at2759"/>
<reference evidence="4 5" key="1">
    <citation type="submission" date="2017-12" db="EMBL/GenBank/DDBJ databases">
        <title>Comparative genomics of Botrytis spp.</title>
        <authorList>
            <person name="Valero-Jimenez C.A."/>
            <person name="Tapia P."/>
            <person name="Veloso J."/>
            <person name="Silva-Moreno E."/>
            <person name="Staats M."/>
            <person name="Valdes J.H."/>
            <person name="Van Kan J.A.L."/>
        </authorList>
    </citation>
    <scope>NUCLEOTIDE SEQUENCE [LARGE SCALE GENOMIC DNA]</scope>
    <source>
        <strain evidence="4 5">MUCL435</strain>
    </source>
</reference>
<sequence>MSDGSGAASSNAQSRIVGYYEAWKVNDNCAALNLGMKGIPLGSLTHLIVSFGSITPNNYEIQPMAGVTDATLMGFTALKASNPSTKITISLGGWAFTDNGTDTQAVFTTMVNNDDNIDTLAQFNAETKYVTSFTVPTSFYYFQNYATPDDTPENPNLFTMASLVDFINVMSYDLHGTWDGPKDQIGSIVLAHTNLTEIEQAFDLFWRIGIKPEVFNLGVGFYGRSYQLTDPSCYQPGCSFSGGAAAGPCTQQSGILSYKEIMDIITQNDITPVWDQVDAVKYLTWDDKYWASFDDENKFQQKIKWANSQGVGGLSIWAIDLDTDDLQALQGLVYPESLNAFCDNVTTSVDWQDVQGGQCELSTHRLAMMLTPNILSVDDTWGWGGDNTPGSDSTPNDAAFRFFVMVSPEAFQVSYRKRDGTHWEMFDCENTKSEESQIVRIFCNDDSPNSNCNKIYLGHGVPGTILDMPNGCDPGPYVVAVNMVPSKNQSVPGHIKKRTTDPDPIVYDLTFDYDFRGVPRDLGDTQ</sequence>
<feature type="domain" description="GH18" evidence="3">
    <location>
        <begin position="14"/>
        <end position="336"/>
    </location>
</feature>
<dbReference type="PANTHER" id="PTHR11177:SF397">
    <property type="entry name" value="CHITINASE"/>
    <property type="match status" value="1"/>
</dbReference>
<dbReference type="Gene3D" id="3.10.50.10">
    <property type="match status" value="1"/>
</dbReference>